<dbReference type="AlphaFoldDB" id="A0A8J3H4A1"/>
<dbReference type="InterPro" id="IPR029045">
    <property type="entry name" value="ClpP/crotonase-like_dom_sf"/>
</dbReference>
<dbReference type="GO" id="GO:0016853">
    <property type="term" value="F:isomerase activity"/>
    <property type="evidence" value="ECO:0007669"/>
    <property type="project" value="UniProtKB-KW"/>
</dbReference>
<organism evidence="1 2">
    <name type="scientific">Seohaeicola zhoushanensis</name>
    <dbReference type="NCBI Taxonomy" id="1569283"/>
    <lineage>
        <taxon>Bacteria</taxon>
        <taxon>Pseudomonadati</taxon>
        <taxon>Pseudomonadota</taxon>
        <taxon>Alphaproteobacteria</taxon>
        <taxon>Rhodobacterales</taxon>
        <taxon>Roseobacteraceae</taxon>
        <taxon>Seohaeicola</taxon>
    </lineage>
</organism>
<dbReference type="PANTHER" id="PTHR11941:SF54">
    <property type="entry name" value="ENOYL-COA HYDRATASE, MITOCHONDRIAL"/>
    <property type="match status" value="1"/>
</dbReference>
<dbReference type="EMBL" id="BNCJ01000047">
    <property type="protein sequence ID" value="GHF75604.1"/>
    <property type="molecule type" value="Genomic_DNA"/>
</dbReference>
<name>A0A8J3H4A1_9RHOB</name>
<evidence type="ECO:0000313" key="2">
    <source>
        <dbReference type="Proteomes" id="UP000626220"/>
    </source>
</evidence>
<reference evidence="1" key="1">
    <citation type="journal article" date="2014" name="Int. J. Syst. Evol. Microbiol.">
        <title>Complete genome sequence of Corynebacterium casei LMG S-19264T (=DSM 44701T), isolated from a smear-ripened cheese.</title>
        <authorList>
            <consortium name="US DOE Joint Genome Institute (JGI-PGF)"/>
            <person name="Walter F."/>
            <person name="Albersmeier A."/>
            <person name="Kalinowski J."/>
            <person name="Ruckert C."/>
        </authorList>
    </citation>
    <scope>NUCLEOTIDE SEQUENCE</scope>
    <source>
        <strain evidence="1">KCTC 42650</strain>
    </source>
</reference>
<keyword evidence="1" id="KW-0413">Isomerase</keyword>
<dbReference type="PANTHER" id="PTHR11941">
    <property type="entry name" value="ENOYL-COA HYDRATASE-RELATED"/>
    <property type="match status" value="1"/>
</dbReference>
<dbReference type="RefSeq" id="WP_189683104.1">
    <property type="nucleotide sequence ID" value="NZ_BNCJ01000047.1"/>
</dbReference>
<comment type="caution">
    <text evidence="1">The sequence shown here is derived from an EMBL/GenBank/DDBJ whole genome shotgun (WGS) entry which is preliminary data.</text>
</comment>
<dbReference type="Pfam" id="PF00378">
    <property type="entry name" value="ECH_1"/>
    <property type="match status" value="1"/>
</dbReference>
<proteinExistence type="predicted"/>
<dbReference type="Gene3D" id="3.90.226.10">
    <property type="entry name" value="2-enoyl-CoA Hydratase, Chain A, domain 1"/>
    <property type="match status" value="1"/>
</dbReference>
<dbReference type="GO" id="GO:0006635">
    <property type="term" value="P:fatty acid beta-oxidation"/>
    <property type="evidence" value="ECO:0007669"/>
    <property type="project" value="TreeGrafter"/>
</dbReference>
<reference evidence="1" key="2">
    <citation type="submission" date="2020-09" db="EMBL/GenBank/DDBJ databases">
        <authorList>
            <person name="Sun Q."/>
            <person name="Kim S."/>
        </authorList>
    </citation>
    <scope>NUCLEOTIDE SEQUENCE</scope>
    <source>
        <strain evidence="1">KCTC 42650</strain>
    </source>
</reference>
<dbReference type="CDD" id="cd06558">
    <property type="entry name" value="crotonase-like"/>
    <property type="match status" value="1"/>
</dbReference>
<accession>A0A8J3H4A1</accession>
<sequence length="254" mass="26751">MTAVELVFHDDLAEITLNRPERKNALSGQDWSALADAARQVTTSPARALLIRGAGDAFCSGFDIAEIEPDKTDALAVIDSLVNPALRALRDVPVPTLAAVTGACVGGGFGIAAACDITIAAESARFGAPYSNIGIMCDAGLHSFLRDTIGHQRAAYMIFTGKTIPSRAALDMGLCSDVLPDSDLQEGVRALAKRLATGPTAALRRSKHILRHVTDPDASLDAEARLQAEVFATEDAHEGISAFLAGRRPTFTGR</sequence>
<keyword evidence="2" id="KW-1185">Reference proteome</keyword>
<gene>
    <name evidence="1" type="primary">paaB1</name>
    <name evidence="1" type="ORF">GCM10017056_52600</name>
</gene>
<protein>
    <submittedName>
        <fullName evidence="1">2-(1,2-epoxy-1,2-dihydrophenyl)acetyl-CoA isomerase</fullName>
    </submittedName>
</protein>
<evidence type="ECO:0000313" key="1">
    <source>
        <dbReference type="EMBL" id="GHF75604.1"/>
    </source>
</evidence>
<dbReference type="Proteomes" id="UP000626220">
    <property type="component" value="Unassembled WGS sequence"/>
</dbReference>
<dbReference type="InterPro" id="IPR001753">
    <property type="entry name" value="Enoyl-CoA_hydra/iso"/>
</dbReference>
<dbReference type="SUPFAM" id="SSF52096">
    <property type="entry name" value="ClpP/crotonase"/>
    <property type="match status" value="1"/>
</dbReference>